<keyword evidence="2" id="KW-1185">Reference proteome</keyword>
<name>A0A0L0C7U7_LUCCU</name>
<protein>
    <submittedName>
        <fullName evidence="1">Uncharacterized protein</fullName>
    </submittedName>
</protein>
<sequence length="194" mass="22795">MYKICRYSVGQNILDTSYERIKHTCGTKRTHKTSNFLRKLARELSLSIVFKKLRHAVYSTDLPLRYMDMLSVANEIKRNHQDIKKCLPMKHKIGLHSTKKYMLSFRVLADIFSVYPQIFQEIIADQEHFAQIYLPSDTEWQDKMYYMLLEVQKNVNEALESGKSSKLDFESTEANTEYISGIHYIISSICDLSY</sequence>
<comment type="caution">
    <text evidence="1">The sequence shown here is derived from an EMBL/GenBank/DDBJ whole genome shotgun (WGS) entry which is preliminary data.</text>
</comment>
<dbReference type="Proteomes" id="UP000037069">
    <property type="component" value="Unassembled WGS sequence"/>
</dbReference>
<evidence type="ECO:0000313" key="1">
    <source>
        <dbReference type="EMBL" id="KNC28478.1"/>
    </source>
</evidence>
<proteinExistence type="predicted"/>
<dbReference type="EMBL" id="JRES01000765">
    <property type="protein sequence ID" value="KNC28478.1"/>
    <property type="molecule type" value="Genomic_DNA"/>
</dbReference>
<evidence type="ECO:0000313" key="2">
    <source>
        <dbReference type="Proteomes" id="UP000037069"/>
    </source>
</evidence>
<dbReference type="AlphaFoldDB" id="A0A0L0C7U7"/>
<accession>A0A0L0C7U7</accession>
<reference evidence="1 2" key="1">
    <citation type="journal article" date="2015" name="Nat. Commun.">
        <title>Lucilia cuprina genome unlocks parasitic fly biology to underpin future interventions.</title>
        <authorList>
            <person name="Anstead C.A."/>
            <person name="Korhonen P.K."/>
            <person name="Young N.D."/>
            <person name="Hall R.S."/>
            <person name="Jex A.R."/>
            <person name="Murali S.C."/>
            <person name="Hughes D.S."/>
            <person name="Lee S.F."/>
            <person name="Perry T."/>
            <person name="Stroehlein A.J."/>
            <person name="Ansell B.R."/>
            <person name="Breugelmans B."/>
            <person name="Hofmann A."/>
            <person name="Qu J."/>
            <person name="Dugan S."/>
            <person name="Lee S.L."/>
            <person name="Chao H."/>
            <person name="Dinh H."/>
            <person name="Han Y."/>
            <person name="Doddapaneni H.V."/>
            <person name="Worley K.C."/>
            <person name="Muzny D.M."/>
            <person name="Ioannidis P."/>
            <person name="Waterhouse R.M."/>
            <person name="Zdobnov E.M."/>
            <person name="James P.J."/>
            <person name="Bagnall N.H."/>
            <person name="Kotze A.C."/>
            <person name="Gibbs R.A."/>
            <person name="Richards S."/>
            <person name="Batterham P."/>
            <person name="Gasser R.B."/>
        </authorList>
    </citation>
    <scope>NUCLEOTIDE SEQUENCE [LARGE SCALE GENOMIC DNA]</scope>
    <source>
        <strain evidence="1 2">LS</strain>
        <tissue evidence="1">Full body</tissue>
    </source>
</reference>
<gene>
    <name evidence="1" type="ORF">FF38_08477</name>
</gene>
<organism evidence="1 2">
    <name type="scientific">Lucilia cuprina</name>
    <name type="common">Green bottle fly</name>
    <name type="synonym">Australian sheep blowfly</name>
    <dbReference type="NCBI Taxonomy" id="7375"/>
    <lineage>
        <taxon>Eukaryota</taxon>
        <taxon>Metazoa</taxon>
        <taxon>Ecdysozoa</taxon>
        <taxon>Arthropoda</taxon>
        <taxon>Hexapoda</taxon>
        <taxon>Insecta</taxon>
        <taxon>Pterygota</taxon>
        <taxon>Neoptera</taxon>
        <taxon>Endopterygota</taxon>
        <taxon>Diptera</taxon>
        <taxon>Brachycera</taxon>
        <taxon>Muscomorpha</taxon>
        <taxon>Oestroidea</taxon>
        <taxon>Calliphoridae</taxon>
        <taxon>Luciliinae</taxon>
        <taxon>Lucilia</taxon>
    </lineage>
</organism>